<protein>
    <submittedName>
        <fullName evidence="2">Predicted metal-dependent phosphoesterase TrpH, contains PHP domain</fullName>
    </submittedName>
</protein>
<gene>
    <name evidence="2" type="ORF">SAMN05421748_124105</name>
</gene>
<sequence length="299" mass="32019">MPWYRGDCHVHSERSHAGELTPGELVTAARAAGLDFIAVTEHNTSQTHEHFQAYGEEDLLVVLGQEVVTDRGHWLALGLGLGEEVDGPDQVHRGGGLCVVAHPFAPYPSGTFRHALDGFDAVEVWNGRWSSDLPWNADNEAALARWAADLAHGRWRPAIGNSDVHLKDQIGTPHSVVRAEQLSTDAVLAGLREGHCWIAESAAVELSFTITAGDCRAEVGDRLETGGRTVLVSAEVRGVPDAEVTFHTDRGRTSGGARWSTSAAESAFVRVEVRHPGGRMAALTNPIFLSAGSSSTSGR</sequence>
<dbReference type="OrthoDB" id="9804333at2"/>
<evidence type="ECO:0000259" key="1">
    <source>
        <dbReference type="SMART" id="SM00481"/>
    </source>
</evidence>
<keyword evidence="3" id="KW-1185">Reference proteome</keyword>
<dbReference type="NCBIfam" id="NF038032">
    <property type="entry name" value="CehA_McbA_metalo"/>
    <property type="match status" value="1"/>
</dbReference>
<dbReference type="EMBL" id="OBDY01000024">
    <property type="protein sequence ID" value="SNY62953.1"/>
    <property type="molecule type" value="Genomic_DNA"/>
</dbReference>
<dbReference type="Gene3D" id="3.20.20.140">
    <property type="entry name" value="Metal-dependent hydrolases"/>
    <property type="match status" value="1"/>
</dbReference>
<dbReference type="InterPro" id="IPR052018">
    <property type="entry name" value="PHP_domain"/>
</dbReference>
<dbReference type="GO" id="GO:0035312">
    <property type="term" value="F:5'-3' DNA exonuclease activity"/>
    <property type="evidence" value="ECO:0007669"/>
    <property type="project" value="TreeGrafter"/>
</dbReference>
<dbReference type="InterPro" id="IPR016195">
    <property type="entry name" value="Pol/histidinol_Pase-like"/>
</dbReference>
<name>A0A285JS89_9ACTN</name>
<accession>A0A285JS89</accession>
<dbReference type="CDD" id="cd07432">
    <property type="entry name" value="PHP_HisPPase"/>
    <property type="match status" value="1"/>
</dbReference>
<dbReference type="InterPro" id="IPR004013">
    <property type="entry name" value="PHP_dom"/>
</dbReference>
<dbReference type="SUPFAM" id="SSF89550">
    <property type="entry name" value="PHP domain-like"/>
    <property type="match status" value="1"/>
</dbReference>
<feature type="domain" description="Polymerase/histidinol phosphatase N-terminal" evidence="1">
    <location>
        <begin position="6"/>
        <end position="71"/>
    </location>
</feature>
<dbReference type="PANTHER" id="PTHR42924">
    <property type="entry name" value="EXONUCLEASE"/>
    <property type="match status" value="1"/>
</dbReference>
<dbReference type="Pfam" id="PF02811">
    <property type="entry name" value="PHP"/>
    <property type="match status" value="1"/>
</dbReference>
<proteinExistence type="predicted"/>
<dbReference type="RefSeq" id="WP_097326791.1">
    <property type="nucleotide sequence ID" value="NZ_OBDY01000024.1"/>
</dbReference>
<dbReference type="PANTHER" id="PTHR42924:SF3">
    <property type="entry name" value="POLYMERASE_HISTIDINOL PHOSPHATASE N-TERMINAL DOMAIN-CONTAINING PROTEIN"/>
    <property type="match status" value="1"/>
</dbReference>
<dbReference type="SMART" id="SM00481">
    <property type="entry name" value="POLIIIAc"/>
    <property type="match status" value="1"/>
</dbReference>
<organism evidence="2 3">
    <name type="scientific">Paractinoplanes atraurantiacus</name>
    <dbReference type="NCBI Taxonomy" id="1036182"/>
    <lineage>
        <taxon>Bacteria</taxon>
        <taxon>Bacillati</taxon>
        <taxon>Actinomycetota</taxon>
        <taxon>Actinomycetes</taxon>
        <taxon>Micromonosporales</taxon>
        <taxon>Micromonosporaceae</taxon>
        <taxon>Paractinoplanes</taxon>
    </lineage>
</organism>
<reference evidence="2 3" key="1">
    <citation type="submission" date="2017-09" db="EMBL/GenBank/DDBJ databases">
        <authorList>
            <person name="Ehlers B."/>
            <person name="Leendertz F.H."/>
        </authorList>
    </citation>
    <scope>NUCLEOTIDE SEQUENCE [LARGE SCALE GENOMIC DNA]</scope>
    <source>
        <strain evidence="2 3">CGMCC 4.6857</strain>
    </source>
</reference>
<dbReference type="GO" id="GO:0004534">
    <property type="term" value="F:5'-3' RNA exonuclease activity"/>
    <property type="evidence" value="ECO:0007669"/>
    <property type="project" value="TreeGrafter"/>
</dbReference>
<evidence type="ECO:0000313" key="2">
    <source>
        <dbReference type="EMBL" id="SNY62953.1"/>
    </source>
</evidence>
<dbReference type="AlphaFoldDB" id="A0A285JS89"/>
<evidence type="ECO:0000313" key="3">
    <source>
        <dbReference type="Proteomes" id="UP000219612"/>
    </source>
</evidence>
<dbReference type="InterPro" id="IPR003141">
    <property type="entry name" value="Pol/His_phosphatase_N"/>
</dbReference>
<dbReference type="Proteomes" id="UP000219612">
    <property type="component" value="Unassembled WGS sequence"/>
</dbReference>